<evidence type="ECO:0000313" key="4">
    <source>
        <dbReference type="Proteomes" id="UP000640363"/>
    </source>
</evidence>
<dbReference type="InterPro" id="IPR017144">
    <property type="entry name" value="Xaa-Arg_dipeptidase"/>
</dbReference>
<evidence type="ECO:0000313" key="3">
    <source>
        <dbReference type="EMBL" id="MBC6000737.1"/>
    </source>
</evidence>
<dbReference type="PANTHER" id="PTHR30575">
    <property type="entry name" value="PEPTIDASE M20"/>
    <property type="match status" value="1"/>
</dbReference>
<accession>A0ABR7JVL2</accession>
<dbReference type="SUPFAM" id="SSF53187">
    <property type="entry name" value="Zn-dependent exopeptidases"/>
    <property type="match status" value="1"/>
</dbReference>
<dbReference type="InterPro" id="IPR036264">
    <property type="entry name" value="Bact_exopeptidase_dim_dom"/>
</dbReference>
<reference evidence="3 4" key="1">
    <citation type="submission" date="2020-08" db="EMBL/GenBank/DDBJ databases">
        <authorList>
            <person name="Liu C."/>
            <person name="Sun Q."/>
        </authorList>
    </citation>
    <scope>NUCLEOTIDE SEQUENCE [LARGE SCALE GENOMIC DNA]</scope>
    <source>
        <strain evidence="3 4">NSJ-78</strain>
    </source>
</reference>
<dbReference type="InterPro" id="IPR002933">
    <property type="entry name" value="Peptidase_M20"/>
</dbReference>
<dbReference type="Pfam" id="PF01546">
    <property type="entry name" value="Peptidase_M20"/>
    <property type="match status" value="1"/>
</dbReference>
<organism evidence="3 4">
    <name type="scientific">Veillonella hominis</name>
    <dbReference type="NCBI Taxonomy" id="2764330"/>
    <lineage>
        <taxon>Bacteria</taxon>
        <taxon>Bacillati</taxon>
        <taxon>Bacillota</taxon>
        <taxon>Negativicutes</taxon>
        <taxon>Veillonellales</taxon>
        <taxon>Veillonellaceae</taxon>
        <taxon>Veillonella</taxon>
    </lineage>
</organism>
<dbReference type="EMBL" id="JACRWI010000001">
    <property type="protein sequence ID" value="MBC6000737.1"/>
    <property type="molecule type" value="Genomic_DNA"/>
</dbReference>
<evidence type="ECO:0000259" key="2">
    <source>
        <dbReference type="Pfam" id="PF07687"/>
    </source>
</evidence>
<feature type="domain" description="Peptidase M20 dimerisation" evidence="2">
    <location>
        <begin position="171"/>
        <end position="262"/>
    </location>
</feature>
<dbReference type="PANTHER" id="PTHR30575:SF0">
    <property type="entry name" value="XAA-ARG DIPEPTIDASE"/>
    <property type="match status" value="1"/>
</dbReference>
<gene>
    <name evidence="3" type="ORF">H8892_02055</name>
</gene>
<dbReference type="InterPro" id="IPR017439">
    <property type="entry name" value="Amidohydrolase"/>
</dbReference>
<dbReference type="PIRSF" id="PIRSF037226">
    <property type="entry name" value="Amidohydrolase_ACY1L2_prd"/>
    <property type="match status" value="1"/>
</dbReference>
<dbReference type="NCBIfam" id="TIGR01891">
    <property type="entry name" value="amidohydrolases"/>
    <property type="match status" value="1"/>
</dbReference>
<dbReference type="Gene3D" id="3.30.70.360">
    <property type="match status" value="1"/>
</dbReference>
<evidence type="ECO:0000256" key="1">
    <source>
        <dbReference type="PIRNR" id="PIRNR037226"/>
    </source>
</evidence>
<sequence>MLEVEMSQLLQEIEALRKPMKELNDFIFDHPELGNEEFKAHELLTNLLEKEGFIVDREVSGLKTAFRAVYHVNGGGPKIGLLCEYDALEGLGHACGHNLQGPSICTAAIALKRTLQAPCTLVVYGTPAEETASGKLVMAREGVFDDLDLAFMMHGSDTTTVDGKSLALNLVNIKFHGKSAHAAIAPEKGISALDAVLLFFNGMEYLREHVPTEVRMHGIITDGGKAANIVPDYACTQWYIRSSSRIRLDEVVARVKDVAQGAALQVGATMEWEEVKAYDNKVNVQTLNDKLLKNAEKVGAPEISEPRKVTGSTDFSSVTFRVPGACLRVKFVGKGVTSHSQEWLDNGKSQLAEDAIMYGAKGIALSVEEILETPGLLEKIKEDFKHAKENF</sequence>
<dbReference type="Proteomes" id="UP000640363">
    <property type="component" value="Unassembled WGS sequence"/>
</dbReference>
<dbReference type="InterPro" id="IPR052030">
    <property type="entry name" value="Peptidase_M20/M20A_hydrolases"/>
</dbReference>
<protein>
    <recommendedName>
        <fullName evidence="1">Peptidase M20 domain-containing protein 2</fullName>
    </recommendedName>
</protein>
<dbReference type="Gene3D" id="3.40.630.10">
    <property type="entry name" value="Zn peptidases"/>
    <property type="match status" value="1"/>
</dbReference>
<dbReference type="SUPFAM" id="SSF55031">
    <property type="entry name" value="Bacterial exopeptidase dimerisation domain"/>
    <property type="match status" value="1"/>
</dbReference>
<dbReference type="InterPro" id="IPR011650">
    <property type="entry name" value="Peptidase_M20_dimer"/>
</dbReference>
<proteinExistence type="inferred from homology"/>
<comment type="similarity">
    <text evidence="1">Belongs to the peptidase M20A family.</text>
</comment>
<comment type="caution">
    <text evidence="3">The sequence shown here is derived from an EMBL/GenBank/DDBJ whole genome shotgun (WGS) entry which is preliminary data.</text>
</comment>
<name>A0ABR7JVL2_9FIRM</name>
<dbReference type="Pfam" id="PF07687">
    <property type="entry name" value="M20_dimer"/>
    <property type="match status" value="1"/>
</dbReference>
<dbReference type="CDD" id="cd03887">
    <property type="entry name" value="M20_Acy1L2"/>
    <property type="match status" value="1"/>
</dbReference>
<keyword evidence="4" id="KW-1185">Reference proteome</keyword>